<evidence type="ECO:0000313" key="10">
    <source>
        <dbReference type="Proteomes" id="UP001190700"/>
    </source>
</evidence>
<dbReference type="EMBL" id="LGRX02002748">
    <property type="protein sequence ID" value="KAK3283491.1"/>
    <property type="molecule type" value="Genomic_DNA"/>
</dbReference>
<evidence type="ECO:0000256" key="7">
    <source>
        <dbReference type="PIRSR" id="PIRSR615527-1"/>
    </source>
</evidence>
<sequence>MRTTLDQALPHDNPSSYIAASYIKFVEAGGARAVPILYDDSNENITNIFKSVNGLLFPGGGADGCTGRYFEVVSMLFDLAIEANNDGDYFPIHATCLGFEQLAVKVSGNCSILTNFSAEDAASPLLLLPGADKSALLGGDDTDMKWLRKRVAATPPLAMENHNFG</sequence>
<reference evidence="9 10" key="1">
    <citation type="journal article" date="2015" name="Genome Biol. Evol.">
        <title>Comparative Genomics of a Bacterivorous Green Alga Reveals Evolutionary Causalities and Consequences of Phago-Mixotrophic Mode of Nutrition.</title>
        <authorList>
            <person name="Burns J.A."/>
            <person name="Paasch A."/>
            <person name="Narechania A."/>
            <person name="Kim E."/>
        </authorList>
    </citation>
    <scope>NUCLEOTIDE SEQUENCE [LARGE SCALE GENOMIC DNA]</scope>
    <source>
        <strain evidence="9 10">PLY_AMNH</strain>
    </source>
</reference>
<dbReference type="AlphaFoldDB" id="A0AAE0GU62"/>
<comment type="subcellular location">
    <subcellularLocation>
        <location evidence="1">Secreted</location>
        <location evidence="1">Extracellular space</location>
    </subcellularLocation>
</comment>
<comment type="caution">
    <text evidence="9">The sequence shown here is derived from an EMBL/GenBank/DDBJ whole genome shotgun (WGS) entry which is preliminary data.</text>
</comment>
<comment type="similarity">
    <text evidence="2">Belongs to the peptidase C26 family.</text>
</comment>
<dbReference type="Pfam" id="PF07722">
    <property type="entry name" value="Peptidase_C26"/>
    <property type="match status" value="1"/>
</dbReference>
<gene>
    <name evidence="9" type="ORF">CYMTET_8810</name>
</gene>
<keyword evidence="5" id="KW-0732">Signal</keyword>
<keyword evidence="4" id="KW-0964">Secreted</keyword>
<name>A0AAE0GU62_9CHLO</name>
<evidence type="ECO:0000256" key="6">
    <source>
        <dbReference type="ARBA" id="ARBA00022801"/>
    </source>
</evidence>
<keyword evidence="10" id="KW-1185">Reference proteome</keyword>
<keyword evidence="6 9" id="KW-0378">Hydrolase</keyword>
<dbReference type="InterPro" id="IPR015527">
    <property type="entry name" value="Pept_C26_g-glut_hydrolase"/>
</dbReference>
<dbReference type="GO" id="GO:0005576">
    <property type="term" value="C:extracellular region"/>
    <property type="evidence" value="ECO:0007669"/>
    <property type="project" value="UniProtKB-SubCell"/>
</dbReference>
<proteinExistence type="inferred from homology"/>
<evidence type="ECO:0000256" key="1">
    <source>
        <dbReference type="ARBA" id="ARBA00004239"/>
    </source>
</evidence>
<feature type="active site" description="Nucleophile" evidence="7">
    <location>
        <position position="96"/>
    </location>
</feature>
<evidence type="ECO:0000256" key="2">
    <source>
        <dbReference type="ARBA" id="ARBA00011083"/>
    </source>
</evidence>
<evidence type="ECO:0000313" key="9">
    <source>
        <dbReference type="EMBL" id="KAK3283491.1"/>
    </source>
</evidence>
<dbReference type="SUPFAM" id="SSF52317">
    <property type="entry name" value="Class I glutamine amidotransferase-like"/>
    <property type="match status" value="1"/>
</dbReference>
<evidence type="ECO:0000256" key="4">
    <source>
        <dbReference type="ARBA" id="ARBA00022525"/>
    </source>
</evidence>
<evidence type="ECO:0000256" key="3">
    <source>
        <dbReference type="ARBA" id="ARBA00012886"/>
    </source>
</evidence>
<dbReference type="PROSITE" id="PS51275">
    <property type="entry name" value="PEPTIDASE_C26_GGH"/>
    <property type="match status" value="1"/>
</dbReference>
<accession>A0AAE0GU62</accession>
<organism evidence="9 10">
    <name type="scientific">Cymbomonas tetramitiformis</name>
    <dbReference type="NCBI Taxonomy" id="36881"/>
    <lineage>
        <taxon>Eukaryota</taxon>
        <taxon>Viridiplantae</taxon>
        <taxon>Chlorophyta</taxon>
        <taxon>Pyramimonadophyceae</taxon>
        <taxon>Pyramimonadales</taxon>
        <taxon>Pyramimonadaceae</taxon>
        <taxon>Cymbomonas</taxon>
    </lineage>
</organism>
<dbReference type="GO" id="GO:0046900">
    <property type="term" value="P:tetrahydrofolylpolyglutamate metabolic process"/>
    <property type="evidence" value="ECO:0007669"/>
    <property type="project" value="TreeGrafter"/>
</dbReference>
<dbReference type="Proteomes" id="UP001190700">
    <property type="component" value="Unassembled WGS sequence"/>
</dbReference>
<dbReference type="GO" id="GO:0034722">
    <property type="term" value="F:gamma-glutamyl-peptidase activity"/>
    <property type="evidence" value="ECO:0007669"/>
    <property type="project" value="UniProtKB-EC"/>
</dbReference>
<protein>
    <recommendedName>
        <fullName evidence="3">folate gamma-glutamyl hydrolase</fullName>
        <ecNumber evidence="3">3.4.19.9</ecNumber>
    </recommendedName>
</protein>
<dbReference type="GO" id="GO:0005773">
    <property type="term" value="C:vacuole"/>
    <property type="evidence" value="ECO:0007669"/>
    <property type="project" value="TreeGrafter"/>
</dbReference>
<dbReference type="PANTHER" id="PTHR11315">
    <property type="entry name" value="PROTEASE FAMILY C26 GAMMA-GLUTAMYL HYDROLASE"/>
    <property type="match status" value="1"/>
</dbReference>
<evidence type="ECO:0000256" key="8">
    <source>
        <dbReference type="PROSITE-ProRule" id="PRU00607"/>
    </source>
</evidence>
<dbReference type="PANTHER" id="PTHR11315:SF0">
    <property type="entry name" value="FOLATE GAMMA-GLUTAMYL HYDROLASE"/>
    <property type="match status" value="1"/>
</dbReference>
<dbReference type="InterPro" id="IPR029062">
    <property type="entry name" value="Class_I_gatase-like"/>
</dbReference>
<dbReference type="InterPro" id="IPR011697">
    <property type="entry name" value="Peptidase_C26"/>
</dbReference>
<comment type="caution">
    <text evidence="8">Lacks conserved residue(s) required for the propagation of feature annotation.</text>
</comment>
<feature type="non-terminal residue" evidence="9">
    <location>
        <position position="165"/>
    </location>
</feature>
<evidence type="ECO:0000256" key="5">
    <source>
        <dbReference type="ARBA" id="ARBA00022729"/>
    </source>
</evidence>
<dbReference type="Gene3D" id="3.40.50.880">
    <property type="match status" value="1"/>
</dbReference>
<dbReference type="EC" id="3.4.19.9" evidence="3"/>